<dbReference type="KEGG" id="mamo:A6B35_15435"/>
<accession>G6Y599</accession>
<dbReference type="OrthoDB" id="8453778at2"/>
<dbReference type="STRING" id="1082933.A6B35_15435"/>
<protein>
    <submittedName>
        <fullName evidence="1">Uncharacterized protein</fullName>
    </submittedName>
</protein>
<proteinExistence type="predicted"/>
<keyword evidence="2" id="KW-1185">Reference proteome</keyword>
<dbReference type="AlphaFoldDB" id="G6Y599"/>
<evidence type="ECO:0000313" key="2">
    <source>
        <dbReference type="Proteomes" id="UP000002949"/>
    </source>
</evidence>
<dbReference type="eggNOG" id="ENOG503403N">
    <property type="taxonomic scope" value="Bacteria"/>
</dbReference>
<dbReference type="RefSeq" id="WP_006200545.1">
    <property type="nucleotide sequence ID" value="NZ_AGSN01000057.1"/>
</dbReference>
<dbReference type="Proteomes" id="UP000002949">
    <property type="component" value="Unassembled WGS sequence"/>
</dbReference>
<reference evidence="1 2" key="1">
    <citation type="journal article" date="2012" name="J. Bacteriol.">
        <title>Draft Genome Sequence of Plant Growth-Promoting Rhizobium Mesorhizobium amorphae, Isolated from Zinc-Lead Mine Tailings.</title>
        <authorList>
            <person name="Hao X."/>
            <person name="Lin Y."/>
            <person name="Johnstone L."/>
            <person name="Baltrus D.A."/>
            <person name="Miller S.J."/>
            <person name="Wei G."/>
            <person name="Rensing C."/>
        </authorList>
    </citation>
    <scope>NUCLEOTIDE SEQUENCE [LARGE SCALE GENOMIC DNA]</scope>
    <source>
        <strain evidence="1 2">CCNWGS0123</strain>
    </source>
</reference>
<sequence>MLSQPPRDNAGVVNPHDHGEILGDDVIIRRVNPAEHVYFDENHQVNRLSTKVMQPSSEPKGGMSIDHEPTLVEMGIDPRAFVTSPPMTASVWLRAGAAREIGLQVGYDPIDPHNMAHCEVWGPIERPNRFSKGQQRKLLATSEWYVELPGVVVCLADSGQDQ</sequence>
<dbReference type="EMBL" id="AGSN01000057">
    <property type="protein sequence ID" value="EHH13071.1"/>
    <property type="molecule type" value="Genomic_DNA"/>
</dbReference>
<organism evidence="1 2">
    <name type="scientific">Mesorhizobium amorphae CCNWGS0123</name>
    <dbReference type="NCBI Taxonomy" id="1082933"/>
    <lineage>
        <taxon>Bacteria</taxon>
        <taxon>Pseudomonadati</taxon>
        <taxon>Pseudomonadota</taxon>
        <taxon>Alphaproteobacteria</taxon>
        <taxon>Hyphomicrobiales</taxon>
        <taxon>Phyllobacteriaceae</taxon>
        <taxon>Mesorhizobium</taxon>
    </lineage>
</organism>
<evidence type="ECO:0000313" key="1">
    <source>
        <dbReference type="EMBL" id="EHH13071.1"/>
    </source>
</evidence>
<gene>
    <name evidence="1" type="ORF">MEA186_05541</name>
</gene>
<name>G6Y599_9HYPH</name>